<dbReference type="EMBL" id="JACHHO010000001">
    <property type="protein sequence ID" value="MBB5203324.1"/>
    <property type="molecule type" value="Genomic_DNA"/>
</dbReference>
<dbReference type="PANTHER" id="PTHR43611:SF3">
    <property type="entry name" value="FLAVIN MONONUCLEOTIDE HYDROLASE 1, CHLOROPLATIC"/>
    <property type="match status" value="1"/>
</dbReference>
<dbReference type="InterPro" id="IPR023214">
    <property type="entry name" value="HAD_sf"/>
</dbReference>
<organism evidence="1 2">
    <name type="scientific">Inhella inkyongensis</name>
    <dbReference type="NCBI Taxonomy" id="392593"/>
    <lineage>
        <taxon>Bacteria</taxon>
        <taxon>Pseudomonadati</taxon>
        <taxon>Pseudomonadota</taxon>
        <taxon>Betaproteobacteria</taxon>
        <taxon>Burkholderiales</taxon>
        <taxon>Sphaerotilaceae</taxon>
        <taxon>Inhella</taxon>
    </lineage>
</organism>
<dbReference type="CDD" id="cd02603">
    <property type="entry name" value="HAD_sEH-N_like"/>
    <property type="match status" value="1"/>
</dbReference>
<dbReference type="Gene3D" id="3.40.50.1000">
    <property type="entry name" value="HAD superfamily/HAD-like"/>
    <property type="match status" value="1"/>
</dbReference>
<dbReference type="SUPFAM" id="SSF56784">
    <property type="entry name" value="HAD-like"/>
    <property type="match status" value="1"/>
</dbReference>
<gene>
    <name evidence="1" type="ORF">HNQ51_000617</name>
</gene>
<evidence type="ECO:0000313" key="2">
    <source>
        <dbReference type="Proteomes" id="UP000554837"/>
    </source>
</evidence>
<dbReference type="RefSeq" id="WP_175423689.1">
    <property type="nucleotide sequence ID" value="NZ_CP040709.1"/>
</dbReference>
<reference evidence="1 2" key="1">
    <citation type="submission" date="2020-08" db="EMBL/GenBank/DDBJ databases">
        <title>Genomic Encyclopedia of Type Strains, Phase IV (KMG-IV): sequencing the most valuable type-strain genomes for metagenomic binning, comparative biology and taxonomic classification.</title>
        <authorList>
            <person name="Goeker M."/>
        </authorList>
    </citation>
    <scope>NUCLEOTIDE SEQUENCE [LARGE SCALE GENOMIC DNA]</scope>
    <source>
        <strain evidence="1 2">DSM 23958</strain>
    </source>
</reference>
<dbReference type="Pfam" id="PF00702">
    <property type="entry name" value="Hydrolase"/>
    <property type="match status" value="1"/>
</dbReference>
<proteinExistence type="predicted"/>
<dbReference type="InterPro" id="IPR036412">
    <property type="entry name" value="HAD-like_sf"/>
</dbReference>
<dbReference type="AlphaFoldDB" id="A0A840S3B1"/>
<dbReference type="NCBIfam" id="TIGR01509">
    <property type="entry name" value="HAD-SF-IA-v3"/>
    <property type="match status" value="1"/>
</dbReference>
<keyword evidence="1" id="KW-0378">Hydrolase</keyword>
<protein>
    <submittedName>
        <fullName evidence="1">Putative hydrolase of the HAD superfamily</fullName>
    </submittedName>
</protein>
<dbReference type="GO" id="GO:0016787">
    <property type="term" value="F:hydrolase activity"/>
    <property type="evidence" value="ECO:0007669"/>
    <property type="project" value="UniProtKB-KW"/>
</dbReference>
<keyword evidence="2" id="KW-1185">Reference proteome</keyword>
<sequence>MNLRPVFDFGGVVFRWRPAQLVAQVWPHRARNAAECAQTVATLLQGYEGDWGRFDQGLLDEAELIAAVCERTGWSQSDMHELLAAVRDELQPQAEVVALVQQLGQLRPGERPCFLSNMPTPLVTHLRAHHPLAEWFEAGVFSSEERMCKPDLRLFERAAQRFGRPPQQLLLIDDHPINVEAARRAGWQAELFTSAQALREALKARGVLSPE</sequence>
<dbReference type="InterPro" id="IPR006439">
    <property type="entry name" value="HAD-SF_hydro_IA"/>
</dbReference>
<name>A0A840S3B1_9BURK</name>
<comment type="caution">
    <text evidence="1">The sequence shown here is derived from an EMBL/GenBank/DDBJ whole genome shotgun (WGS) entry which is preliminary data.</text>
</comment>
<dbReference type="PANTHER" id="PTHR43611">
    <property type="entry name" value="ALPHA-D-GLUCOSE 1-PHOSPHATE PHOSPHATASE"/>
    <property type="match status" value="1"/>
</dbReference>
<evidence type="ECO:0000313" key="1">
    <source>
        <dbReference type="EMBL" id="MBB5203324.1"/>
    </source>
</evidence>
<dbReference type="Proteomes" id="UP000554837">
    <property type="component" value="Unassembled WGS sequence"/>
</dbReference>
<accession>A0A840S3B1</accession>